<dbReference type="GO" id="GO:0003677">
    <property type="term" value="F:DNA binding"/>
    <property type="evidence" value="ECO:0007669"/>
    <property type="project" value="UniProtKB-UniRule"/>
</dbReference>
<dbReference type="GO" id="GO:0016787">
    <property type="term" value="F:hydrolase activity"/>
    <property type="evidence" value="ECO:0007669"/>
    <property type="project" value="UniProtKB-KW"/>
</dbReference>
<feature type="compositionally biased region" description="Basic residues" evidence="13">
    <location>
        <begin position="1023"/>
        <end position="1034"/>
    </location>
</feature>
<feature type="active site" description="Proton acceptor for HNH nuclease domain" evidence="12">
    <location>
        <position position="590"/>
    </location>
</feature>
<comment type="similarity">
    <text evidence="12">Belongs to the CRISPR-associated Cas9 family.</text>
</comment>
<keyword evidence="9 12" id="KW-0238">DNA-binding</keyword>
<evidence type="ECO:0000256" key="8">
    <source>
        <dbReference type="ARBA" id="ARBA00023118"/>
    </source>
</evidence>
<dbReference type="InterPro" id="IPR054369">
    <property type="entry name" value="Cas9_WED"/>
</dbReference>
<evidence type="ECO:0000256" key="11">
    <source>
        <dbReference type="ARBA" id="ARBA00046380"/>
    </source>
</evidence>
<dbReference type="InterPro" id="IPR036397">
    <property type="entry name" value="RNaseH_sf"/>
</dbReference>
<dbReference type="EC" id="3.1.-.-" evidence="12"/>
<dbReference type="GO" id="GO:0051607">
    <property type="term" value="P:defense response to virus"/>
    <property type="evidence" value="ECO:0007669"/>
    <property type="project" value="UniProtKB-UniRule"/>
</dbReference>
<dbReference type="Pfam" id="PF13395">
    <property type="entry name" value="HNH_4"/>
    <property type="match status" value="1"/>
</dbReference>
<keyword evidence="6" id="KW-0460">Magnesium</keyword>
<comment type="cofactor">
    <cofactor evidence="1">
        <name>Mg(2+)</name>
        <dbReference type="ChEBI" id="CHEBI:18420"/>
    </cofactor>
</comment>
<evidence type="ECO:0000256" key="1">
    <source>
        <dbReference type="ARBA" id="ARBA00001946"/>
    </source>
</evidence>
<dbReference type="InterPro" id="IPR028629">
    <property type="entry name" value="Cas9"/>
</dbReference>
<keyword evidence="8 12" id="KW-0051">Antiviral defense</keyword>
<evidence type="ECO:0000256" key="2">
    <source>
        <dbReference type="ARBA" id="ARBA00022722"/>
    </source>
</evidence>
<evidence type="ECO:0000256" key="9">
    <source>
        <dbReference type="ARBA" id="ARBA00023125"/>
    </source>
</evidence>
<evidence type="ECO:0000313" key="15">
    <source>
        <dbReference type="EMBL" id="STQ87551.1"/>
    </source>
</evidence>
<comment type="domain">
    <text evidence="12">Has 2 endonuclease domains. The discontinuous RuvC-like domain cleaves the target DNA noncomplementary to crRNA while the HNH nuclease domain cleaves the target DNA complementary to crRNA.</text>
</comment>
<dbReference type="HAMAP" id="MF_01480">
    <property type="entry name" value="Cas9"/>
    <property type="match status" value="1"/>
</dbReference>
<keyword evidence="10" id="KW-0464">Manganese</keyword>
<dbReference type="GO" id="GO:0003723">
    <property type="term" value="F:RNA binding"/>
    <property type="evidence" value="ECO:0007669"/>
    <property type="project" value="UniProtKB-UniRule"/>
</dbReference>
<organism evidence="15 16">
    <name type="scientific">Helicobacter pullorum</name>
    <dbReference type="NCBI Taxonomy" id="35818"/>
    <lineage>
        <taxon>Bacteria</taxon>
        <taxon>Pseudomonadati</taxon>
        <taxon>Campylobacterota</taxon>
        <taxon>Epsilonproteobacteria</taxon>
        <taxon>Campylobacterales</taxon>
        <taxon>Helicobacteraceae</taxon>
        <taxon>Helicobacter</taxon>
    </lineage>
</organism>
<evidence type="ECO:0000256" key="4">
    <source>
        <dbReference type="ARBA" id="ARBA00022759"/>
    </source>
</evidence>
<dbReference type="InterPro" id="IPR054373">
    <property type="entry name" value="Cas9_PI_C_campylobact"/>
</dbReference>
<keyword evidence="7 12" id="KW-0694">RNA-binding</keyword>
<keyword evidence="2 12" id="KW-0540">Nuclease</keyword>
<evidence type="ECO:0000256" key="12">
    <source>
        <dbReference type="HAMAP-Rule" id="MF_01480"/>
    </source>
</evidence>
<dbReference type="NCBIfam" id="TIGR01865">
    <property type="entry name" value="cas_Csn1"/>
    <property type="match status" value="1"/>
</dbReference>
<dbReference type="Pfam" id="PF22129">
    <property type="entry name" value="CjCas9_WED-like"/>
    <property type="match status" value="1"/>
</dbReference>
<name>A0A377PZ75_9HELI</name>
<dbReference type="Pfam" id="PF22131">
    <property type="entry name" value="CjCas9_PI_CTD"/>
    <property type="match status" value="1"/>
</dbReference>
<evidence type="ECO:0000256" key="6">
    <source>
        <dbReference type="ARBA" id="ARBA00022842"/>
    </source>
</evidence>
<dbReference type="Proteomes" id="UP000255269">
    <property type="component" value="Unassembled WGS sequence"/>
</dbReference>
<keyword evidence="3" id="KW-0479">Metal-binding</keyword>
<dbReference type="GO" id="GO:0046872">
    <property type="term" value="F:metal ion binding"/>
    <property type="evidence" value="ECO:0007669"/>
    <property type="project" value="UniProtKB-UniRule"/>
</dbReference>
<feature type="domain" description="HNH Cas9-type" evidence="14">
    <location>
        <begin position="518"/>
        <end position="669"/>
    </location>
</feature>
<protein>
    <recommendedName>
        <fullName evidence="12">CRISPR-associated endonuclease Cas9</fullName>
        <ecNumber evidence="12">3.1.-.-</ecNumber>
    </recommendedName>
</protein>
<dbReference type="GO" id="GO:0043571">
    <property type="term" value="P:maintenance of CRISPR repeat elements"/>
    <property type="evidence" value="ECO:0007669"/>
    <property type="project" value="UniProtKB-UniRule"/>
</dbReference>
<proteinExistence type="inferred from homology"/>
<dbReference type="InterPro" id="IPR033114">
    <property type="entry name" value="HNH_CAS9"/>
</dbReference>
<gene>
    <name evidence="15" type="primary">csn1</name>
    <name evidence="12" type="synonym">cas9</name>
    <name evidence="15" type="ORF">NCTC13156_00370</name>
</gene>
<comment type="caution">
    <text evidence="12">Lacks conserved residue(s) required for the propagation of feature annotation.</text>
</comment>
<comment type="subunit">
    <text evidence="11 12">Monomer. Binds crRNA and tracrRNA.</text>
</comment>
<evidence type="ECO:0000256" key="7">
    <source>
        <dbReference type="ARBA" id="ARBA00022884"/>
    </source>
</evidence>
<dbReference type="InterPro" id="IPR041383">
    <property type="entry name" value="RuvC_III"/>
</dbReference>
<feature type="active site" description="For RuvC-like nuclease domain" evidence="12">
    <location>
        <position position="7"/>
    </location>
</feature>
<evidence type="ECO:0000256" key="5">
    <source>
        <dbReference type="ARBA" id="ARBA00022801"/>
    </source>
</evidence>
<reference evidence="15 16" key="1">
    <citation type="submission" date="2018-06" db="EMBL/GenBank/DDBJ databases">
        <authorList>
            <consortium name="Pathogen Informatics"/>
            <person name="Doyle S."/>
        </authorList>
    </citation>
    <scope>NUCLEOTIDE SEQUENCE [LARGE SCALE GENOMIC DNA]</scope>
    <source>
        <strain evidence="15 16">NCTC13156</strain>
    </source>
</reference>
<keyword evidence="5 12" id="KW-0378">Hydrolase</keyword>
<accession>A0A377PZ75</accession>
<evidence type="ECO:0000256" key="3">
    <source>
        <dbReference type="ARBA" id="ARBA00022723"/>
    </source>
</evidence>
<sequence length="1034" mass="118957">MKILGFDIGIASIGWAFVENGELRDCGVRIFTKAENPKTGDSLAMPRREARSVRRRLARRKGRLETLKRLLAKEWDLCYEDYIAADGELPKAFMGKNLTNPYVLRYEALQRLLSKEELARVILHIAKHRGYGNKNAKITKSEESKREQGKILSALATNASVIARYRTVGEYFYKEFCEVIKNPQGLNTNENCTQPKVRVLKPIRNKGGEYTNCILQEDLQRELRCIFEHQKGFGFPITQEFQDKILKIAFYQRSLKDFSHLVGKCTFYPDEPRAPKFSLSAIEFITKAKTINLLVGIVKESGEVWDKEQWRERLDSVFSAVCERGNLTFAQMRKILKIDERIQFKEVDYTAKNPENKKFVEFKNLKKFCEILGAIVGDRALADSIARDMTLIKDEEELAQKLRGYGKFSQEQITQLGALNFSHHINLSLKALSKILPFMREGMRYDEACQEAKLQAKHNDKKSKFLPPFCGSIYADELTNPVVHRAIAEYRKILNALIAKYGNVHKIHIELTRDVGKNFQEREKYKKEIESNYKARVQAMQECEKLGLTLSEGNILKLRLFMEQNERCVYSGRKITLANLKEQGALEIDHILPYSRSSDDSYMNKVLVFTNENQNKGNKTPYEAFGGDSQKWGEIESLALRSGYPKKKAKRILDKGFGDREAGFKSRNIVDSGYIARLIANYTKEYLKFLPLDSHENTALIAGEKDSKIHVEAVKGMLTATMRHFWGLGSKNRYEHTHHAVDAIIIAYINAAMIQRFSQFRQNQESLKARFYAKELAKEEFKTQRAFFEPFRGFREQVLAKVGQIFVSRPPRKRARGALHEETFYSIDDKKLSETYGGKEGVQRALSLGKIRQIGTKIVANGPMVRVDIFKHKKSGRFYAVPIYTMDFALGILPNKAVVSGKDTKSKVIKDWLEMDSNYEFCFSLFKDDLIEVQKRDMEKPELAYFVSLDASDGRIKVRHHCNDITKINENQKNLFSEAIEKEVVGRGSIQNLKVFKKYKVSPLGEIKEAKYEPRQPIALKTSPKKHRKQNNAQ</sequence>
<feature type="region of interest" description="Disordered" evidence="13">
    <location>
        <begin position="1015"/>
        <end position="1034"/>
    </location>
</feature>
<dbReference type="PROSITE" id="PS51749">
    <property type="entry name" value="HNH_CAS9"/>
    <property type="match status" value="1"/>
</dbReference>
<evidence type="ECO:0000259" key="14">
    <source>
        <dbReference type="PROSITE" id="PS51749"/>
    </source>
</evidence>
<dbReference type="GO" id="GO:0004519">
    <property type="term" value="F:endonuclease activity"/>
    <property type="evidence" value="ECO:0007669"/>
    <property type="project" value="UniProtKB-UniRule"/>
</dbReference>
<dbReference type="Gene3D" id="3.30.420.10">
    <property type="entry name" value="Ribonuclease H-like superfamily/Ribonuclease H"/>
    <property type="match status" value="3"/>
</dbReference>
<dbReference type="Pfam" id="PF18541">
    <property type="entry name" value="RuvC_III"/>
    <property type="match status" value="1"/>
</dbReference>
<comment type="function">
    <text evidence="12">CRISPR (clustered regularly interspaced short palindromic repeat) is an adaptive immune system that provides protection against mobile genetic elements (viruses, transposable elements and conjugative plasmids). CRISPR clusters contain spacers, sequences complementary to antecedent mobile elements, and target invading nucleic acids. CRISPR clusters are transcribed and processed into CRISPR RNA (crRNA). In type II CRISPR systems correct processing of pre-crRNA requires a trans-encoded small RNA (tracrRNA), endogenous ribonuclease 3 (rnc) and this protein. The tracrRNA serves as a guide for ribonuclease 3-aided processing of pre-crRNA. Subsequently Cas9/crRNA/tracrRNA endonucleolytically cleaves linear or circular dsDNA target complementary to the spacer; Cas9 is inactive in the absence of the 2 guide RNAs (gRNA). Cas9 recognizes the protospacer adjacent motif (PAM) in the CRISPR repeat sequences to help distinguish self versus nonself, as targets within the bacterial CRISPR locus do not have PAMs. PAM recognition is also required for catalytic activity.</text>
</comment>
<evidence type="ECO:0000313" key="16">
    <source>
        <dbReference type="Proteomes" id="UP000255269"/>
    </source>
</evidence>
<keyword evidence="4 12" id="KW-0255">Endonuclease</keyword>
<evidence type="ECO:0000256" key="10">
    <source>
        <dbReference type="ARBA" id="ARBA00023211"/>
    </source>
</evidence>
<dbReference type="AlphaFoldDB" id="A0A377PZ75"/>
<dbReference type="InterPro" id="IPR003615">
    <property type="entry name" value="HNH_nuc"/>
</dbReference>
<dbReference type="EMBL" id="UGJF01000001">
    <property type="protein sequence ID" value="STQ87551.1"/>
    <property type="molecule type" value="Genomic_DNA"/>
</dbReference>
<evidence type="ECO:0000256" key="13">
    <source>
        <dbReference type="SAM" id="MobiDB-lite"/>
    </source>
</evidence>